<name>A0ABS4Z1A0_9MICC</name>
<organism evidence="2 3">
    <name type="scientific">Arthrobacter stackebrandtii</name>
    <dbReference type="NCBI Taxonomy" id="272161"/>
    <lineage>
        <taxon>Bacteria</taxon>
        <taxon>Bacillati</taxon>
        <taxon>Actinomycetota</taxon>
        <taxon>Actinomycetes</taxon>
        <taxon>Micrococcales</taxon>
        <taxon>Micrococcaceae</taxon>
        <taxon>Arthrobacter</taxon>
    </lineage>
</organism>
<keyword evidence="3" id="KW-1185">Reference proteome</keyword>
<feature type="transmembrane region" description="Helical" evidence="1">
    <location>
        <begin position="57"/>
        <end position="81"/>
    </location>
</feature>
<sequence length="143" mass="14647">MPQTPGGGNPALLYPAYALSWLGALALLAIAILSMPFSSEDDEWDAGLEQLHPFWRPVIKIGAWIGLGLLLVAHIAAALGSDGGGILPGRPRFTMSLLAILGAAGALLAGSALGLPATIALLAAWGLSLVLFLVRGIVGLFVE</sequence>
<accession>A0ABS4Z1A0</accession>
<proteinExistence type="predicted"/>
<protein>
    <submittedName>
        <fullName evidence="2">Uncharacterized protein</fullName>
    </submittedName>
</protein>
<feature type="transmembrane region" description="Helical" evidence="1">
    <location>
        <begin position="93"/>
        <end position="113"/>
    </location>
</feature>
<dbReference type="Proteomes" id="UP000711614">
    <property type="component" value="Unassembled WGS sequence"/>
</dbReference>
<feature type="transmembrane region" description="Helical" evidence="1">
    <location>
        <begin position="12"/>
        <end position="37"/>
    </location>
</feature>
<feature type="transmembrane region" description="Helical" evidence="1">
    <location>
        <begin position="119"/>
        <end position="142"/>
    </location>
</feature>
<dbReference type="RefSeq" id="WP_209683245.1">
    <property type="nucleotide sequence ID" value="NZ_JAGIOI010000001.1"/>
</dbReference>
<keyword evidence="1" id="KW-0472">Membrane</keyword>
<evidence type="ECO:0000313" key="2">
    <source>
        <dbReference type="EMBL" id="MBP2414821.1"/>
    </source>
</evidence>
<dbReference type="EMBL" id="JAGIOI010000001">
    <property type="protein sequence ID" value="MBP2414821.1"/>
    <property type="molecule type" value="Genomic_DNA"/>
</dbReference>
<comment type="caution">
    <text evidence="2">The sequence shown here is derived from an EMBL/GenBank/DDBJ whole genome shotgun (WGS) entry which is preliminary data.</text>
</comment>
<gene>
    <name evidence="2" type="ORF">JOF48_003620</name>
</gene>
<evidence type="ECO:0000256" key="1">
    <source>
        <dbReference type="SAM" id="Phobius"/>
    </source>
</evidence>
<keyword evidence="1" id="KW-0812">Transmembrane</keyword>
<keyword evidence="1" id="KW-1133">Transmembrane helix</keyword>
<evidence type="ECO:0000313" key="3">
    <source>
        <dbReference type="Proteomes" id="UP000711614"/>
    </source>
</evidence>
<reference evidence="2 3" key="1">
    <citation type="submission" date="2021-03" db="EMBL/GenBank/DDBJ databases">
        <title>Sequencing the genomes of 1000 actinobacteria strains.</title>
        <authorList>
            <person name="Klenk H.-P."/>
        </authorList>
    </citation>
    <scope>NUCLEOTIDE SEQUENCE [LARGE SCALE GENOMIC DNA]</scope>
    <source>
        <strain evidence="2 3">DSM 16005</strain>
    </source>
</reference>